<dbReference type="InterPro" id="IPR036779">
    <property type="entry name" value="LysM_dom_sf"/>
</dbReference>
<accession>A0A833Q8F8</accession>
<name>A0A833Q8F8_9POAL</name>
<comment type="caution">
    <text evidence="8">The sequence shown here is derived from an EMBL/GenBank/DDBJ whole genome shotgun (WGS) entry which is preliminary data.</text>
</comment>
<evidence type="ECO:0000256" key="1">
    <source>
        <dbReference type="ARBA" id="ARBA00004116"/>
    </source>
</evidence>
<dbReference type="InterPro" id="IPR018119">
    <property type="entry name" value="Strictosidine_synth_cons-reg"/>
</dbReference>
<dbReference type="PROSITE" id="PS51782">
    <property type="entry name" value="LYSM"/>
    <property type="match status" value="2"/>
</dbReference>
<dbReference type="SMART" id="SM00257">
    <property type="entry name" value="LysM"/>
    <property type="match status" value="3"/>
</dbReference>
<organism evidence="8 9">
    <name type="scientific">Carex littledalei</name>
    <dbReference type="NCBI Taxonomy" id="544730"/>
    <lineage>
        <taxon>Eukaryota</taxon>
        <taxon>Viridiplantae</taxon>
        <taxon>Streptophyta</taxon>
        <taxon>Embryophyta</taxon>
        <taxon>Tracheophyta</taxon>
        <taxon>Spermatophyta</taxon>
        <taxon>Magnoliopsida</taxon>
        <taxon>Liliopsida</taxon>
        <taxon>Poales</taxon>
        <taxon>Cyperaceae</taxon>
        <taxon>Cyperoideae</taxon>
        <taxon>Cariceae</taxon>
        <taxon>Carex</taxon>
        <taxon>Carex subgen. Euthyceras</taxon>
    </lineage>
</organism>
<reference evidence="8" key="1">
    <citation type="submission" date="2020-01" db="EMBL/GenBank/DDBJ databases">
        <title>Genome sequence of Kobresia littledalei, the first chromosome-level genome in the family Cyperaceae.</title>
        <authorList>
            <person name="Qu G."/>
        </authorList>
    </citation>
    <scope>NUCLEOTIDE SEQUENCE</scope>
    <source>
        <strain evidence="8">C.B.Clarke</strain>
        <tissue evidence="8">Leaf</tissue>
    </source>
</reference>
<protein>
    <submittedName>
        <fullName evidence="8">Protein STRICTOSIDINE SYNTHASE-LIKE 5-like protein</fullName>
    </submittedName>
</protein>
<evidence type="ECO:0000256" key="4">
    <source>
        <dbReference type="ARBA" id="ARBA00022554"/>
    </source>
</evidence>
<dbReference type="GO" id="GO:0016787">
    <property type="term" value="F:hydrolase activity"/>
    <property type="evidence" value="ECO:0007669"/>
    <property type="project" value="TreeGrafter"/>
</dbReference>
<dbReference type="Gene3D" id="3.10.350.10">
    <property type="entry name" value="LysM domain"/>
    <property type="match status" value="2"/>
</dbReference>
<feature type="domain" description="LysM" evidence="7">
    <location>
        <begin position="104"/>
        <end position="151"/>
    </location>
</feature>
<dbReference type="AlphaFoldDB" id="A0A833Q8F8"/>
<feature type="signal peptide" evidence="6">
    <location>
        <begin position="1"/>
        <end position="24"/>
    </location>
</feature>
<keyword evidence="9" id="KW-1185">Reference proteome</keyword>
<evidence type="ECO:0000313" key="8">
    <source>
        <dbReference type="EMBL" id="KAF3321130.1"/>
    </source>
</evidence>
<dbReference type="InterPro" id="IPR056561">
    <property type="entry name" value="NFP_LYK_LysM1"/>
</dbReference>
<dbReference type="Pfam" id="PF20067">
    <property type="entry name" value="SSL_N"/>
    <property type="match status" value="1"/>
</dbReference>
<dbReference type="InterPro" id="IPR018392">
    <property type="entry name" value="LysM"/>
</dbReference>
<dbReference type="InterPro" id="IPR011042">
    <property type="entry name" value="6-blade_b-propeller_TolB-like"/>
</dbReference>
<feature type="chain" id="PRO_5032858689" evidence="6">
    <location>
        <begin position="25"/>
        <end position="679"/>
    </location>
</feature>
<dbReference type="SUPFAM" id="SSF54106">
    <property type="entry name" value="LysM domain"/>
    <property type="match status" value="2"/>
</dbReference>
<sequence length="679" mass="73860">MKSFPYTSVFLFFLLGCFATVSEAATFTCNATTTATCQSIINYVSTNASTYRNISSLFQVSVSSILGANNLPITTTTTVSAGSIVKIPVQCQCTNGTGRSDHKPIYTVQSGDGLDAIARYKFDLFVNYTEIAAVNNISDPNKIVVGQELWIPLPCSCDPVEENKVVHLAYKVASGNTVEGIAAQFGTNESTLLKLNGISDPKSLKEEQILDVPLQACKSSINDTSPDHGLLLPNGTYAITAKSCVKCSCSASSYILDCSLASNNGTCPVDNCSGNLTLGATSGTGCDAITCAYSGYTNTPFKILTTPAPNQSSSCKSAAARHTGPTASAWMKLVHHFNAGPLPRDHSFEASISVPERHEQILAGTERIGEGILHGPEDLAYEPKSRFLYTGCIDGWIRRVDLAGDDGKFKVENWVQTGEHSRPLGVVLGLHASLIVADAYEGLLKISPDKEVEVLAGEAEGVKFGITDGIDVASDGTIYFTDASYKYNLENHMVDMLEARPHGRLMSYDPSTKKTTVLVKDLYFANGVSVAPDQKSLIYCETVLRRCRRYHIQGKKKGTIENFIENLPGYPDNIRYDGEGRYWIAMSAGRTIVWDTLFKYPILRRILYVVEQFVTVPKGMKNSGVLSVSLDGQPIALYSDPNLILATSGLKIGNYLYYGSLYKSYISRIDLNQTKKHDK</sequence>
<dbReference type="PROSITE" id="PS51257">
    <property type="entry name" value="PROKAR_LIPOPROTEIN"/>
    <property type="match status" value="1"/>
</dbReference>
<keyword evidence="4" id="KW-0926">Vacuole</keyword>
<dbReference type="Pfam" id="PF23446">
    <property type="entry name" value="LysM1_NFP_LYK"/>
    <property type="match status" value="1"/>
</dbReference>
<dbReference type="EMBL" id="SWLB01000027">
    <property type="protein sequence ID" value="KAF3321130.1"/>
    <property type="molecule type" value="Genomic_DNA"/>
</dbReference>
<evidence type="ECO:0000256" key="2">
    <source>
        <dbReference type="ARBA" id="ARBA00009191"/>
    </source>
</evidence>
<dbReference type="Gene3D" id="2.120.10.30">
    <property type="entry name" value="TolB, C-terminal domain"/>
    <property type="match status" value="1"/>
</dbReference>
<evidence type="ECO:0000313" key="9">
    <source>
        <dbReference type="Proteomes" id="UP000623129"/>
    </source>
</evidence>
<keyword evidence="6" id="KW-0732">Signal</keyword>
<dbReference type="GO" id="GO:0005773">
    <property type="term" value="C:vacuole"/>
    <property type="evidence" value="ECO:0007669"/>
    <property type="project" value="UniProtKB-SubCell"/>
</dbReference>
<dbReference type="OrthoDB" id="5307922at2759"/>
<dbReference type="SUPFAM" id="SSF63829">
    <property type="entry name" value="Calcium-dependent phosphotriesterase"/>
    <property type="match status" value="1"/>
</dbReference>
<dbReference type="PANTHER" id="PTHR10426:SF88">
    <property type="entry name" value="ADIPOCYTE PLASMA MEMBRANE-ASSOCIATED PROTEIN HEMOMUCIN-RELATED"/>
    <property type="match status" value="1"/>
</dbReference>
<dbReference type="PANTHER" id="PTHR10426">
    <property type="entry name" value="STRICTOSIDINE SYNTHASE-RELATED"/>
    <property type="match status" value="1"/>
</dbReference>
<dbReference type="GO" id="GO:0012505">
    <property type="term" value="C:endomembrane system"/>
    <property type="evidence" value="ECO:0007669"/>
    <property type="project" value="TreeGrafter"/>
</dbReference>
<dbReference type="CDD" id="cd00118">
    <property type="entry name" value="LysM"/>
    <property type="match status" value="2"/>
</dbReference>
<keyword evidence="5" id="KW-0325">Glycoprotein</keyword>
<dbReference type="Pfam" id="PF03088">
    <property type="entry name" value="Str_synth"/>
    <property type="match status" value="1"/>
</dbReference>
<evidence type="ECO:0000256" key="3">
    <source>
        <dbReference type="ARBA" id="ARBA00022553"/>
    </source>
</evidence>
<evidence type="ECO:0000256" key="6">
    <source>
        <dbReference type="SAM" id="SignalP"/>
    </source>
</evidence>
<comment type="similarity">
    <text evidence="2">Belongs to the strictosidine synthase family.</text>
</comment>
<dbReference type="Proteomes" id="UP000623129">
    <property type="component" value="Unassembled WGS sequence"/>
</dbReference>
<dbReference type="Pfam" id="PF01476">
    <property type="entry name" value="LysM"/>
    <property type="match status" value="2"/>
</dbReference>
<proteinExistence type="inferred from homology"/>
<feature type="domain" description="LysM" evidence="7">
    <location>
        <begin position="168"/>
        <end position="212"/>
    </location>
</feature>
<gene>
    <name evidence="8" type="ORF">FCM35_KLT14383</name>
</gene>
<evidence type="ECO:0000259" key="7">
    <source>
        <dbReference type="PROSITE" id="PS51782"/>
    </source>
</evidence>
<keyword evidence="3" id="KW-0597">Phosphoprotein</keyword>
<evidence type="ECO:0000256" key="5">
    <source>
        <dbReference type="ARBA" id="ARBA00023180"/>
    </source>
</evidence>
<comment type="subcellular location">
    <subcellularLocation>
        <location evidence="1">Vacuole</location>
    </subcellularLocation>
</comment>